<dbReference type="InterPro" id="IPR000835">
    <property type="entry name" value="HTH_MarR-typ"/>
</dbReference>
<dbReference type="GO" id="GO:0003700">
    <property type="term" value="F:DNA-binding transcription factor activity"/>
    <property type="evidence" value="ECO:0007669"/>
    <property type="project" value="InterPro"/>
</dbReference>
<dbReference type="PROSITE" id="PS50995">
    <property type="entry name" value="HTH_MARR_2"/>
    <property type="match status" value="1"/>
</dbReference>
<dbReference type="PROSITE" id="PS01117">
    <property type="entry name" value="HTH_MARR_1"/>
    <property type="match status" value="1"/>
</dbReference>
<dbReference type="InterPro" id="IPR023187">
    <property type="entry name" value="Tscrpt_reg_MarR-type_CS"/>
</dbReference>
<dbReference type="SUPFAM" id="SSF46785">
    <property type="entry name" value="Winged helix' DNA-binding domain"/>
    <property type="match status" value="1"/>
</dbReference>
<dbReference type="PANTHER" id="PTHR33164">
    <property type="entry name" value="TRANSCRIPTIONAL REGULATOR, MARR FAMILY"/>
    <property type="match status" value="1"/>
</dbReference>
<protein>
    <submittedName>
        <fullName evidence="6">MarR family transcriptional regulator</fullName>
    </submittedName>
</protein>
<evidence type="ECO:0000256" key="2">
    <source>
        <dbReference type="ARBA" id="ARBA00023125"/>
    </source>
</evidence>
<gene>
    <name evidence="6" type="ORF">Ssi02_66990</name>
</gene>
<dbReference type="InterPro" id="IPR036390">
    <property type="entry name" value="WH_DNA-bd_sf"/>
</dbReference>
<dbReference type="EMBL" id="BOOW01000045">
    <property type="protein sequence ID" value="GII96468.1"/>
    <property type="molecule type" value="Genomic_DNA"/>
</dbReference>
<keyword evidence="7" id="KW-1185">Reference proteome</keyword>
<evidence type="ECO:0000256" key="1">
    <source>
        <dbReference type="ARBA" id="ARBA00023015"/>
    </source>
</evidence>
<dbReference type="InterPro" id="IPR036388">
    <property type="entry name" value="WH-like_DNA-bd_sf"/>
</dbReference>
<keyword evidence="2" id="KW-0238">DNA-binding</keyword>
<evidence type="ECO:0000256" key="4">
    <source>
        <dbReference type="SAM" id="MobiDB-lite"/>
    </source>
</evidence>
<reference evidence="6" key="1">
    <citation type="submission" date="2021-01" db="EMBL/GenBank/DDBJ databases">
        <title>Whole genome shotgun sequence of Sinosporangium siamense NBRC 109515.</title>
        <authorList>
            <person name="Komaki H."/>
            <person name="Tamura T."/>
        </authorList>
    </citation>
    <scope>NUCLEOTIDE SEQUENCE</scope>
    <source>
        <strain evidence="6">NBRC 109515</strain>
    </source>
</reference>
<organism evidence="6 7">
    <name type="scientific">Sinosporangium siamense</name>
    <dbReference type="NCBI Taxonomy" id="1367973"/>
    <lineage>
        <taxon>Bacteria</taxon>
        <taxon>Bacillati</taxon>
        <taxon>Actinomycetota</taxon>
        <taxon>Actinomycetes</taxon>
        <taxon>Streptosporangiales</taxon>
        <taxon>Streptosporangiaceae</taxon>
        <taxon>Sinosporangium</taxon>
    </lineage>
</organism>
<proteinExistence type="predicted"/>
<accession>A0A919VAI6</accession>
<evidence type="ECO:0000313" key="6">
    <source>
        <dbReference type="EMBL" id="GII96468.1"/>
    </source>
</evidence>
<dbReference type="GO" id="GO:0006950">
    <property type="term" value="P:response to stress"/>
    <property type="evidence" value="ECO:0007669"/>
    <property type="project" value="TreeGrafter"/>
</dbReference>
<evidence type="ECO:0000259" key="5">
    <source>
        <dbReference type="PROSITE" id="PS50995"/>
    </source>
</evidence>
<dbReference type="Pfam" id="PF01047">
    <property type="entry name" value="MarR"/>
    <property type="match status" value="1"/>
</dbReference>
<dbReference type="RefSeq" id="WP_239130210.1">
    <property type="nucleotide sequence ID" value="NZ_BOOW01000045.1"/>
</dbReference>
<dbReference type="GO" id="GO:0003677">
    <property type="term" value="F:DNA binding"/>
    <property type="evidence" value="ECO:0007669"/>
    <property type="project" value="UniProtKB-KW"/>
</dbReference>
<sequence>MSSEQAGSADLGDPPHPVSAVDLADEFGRTAKLLGGRLTSRLADHDLSMPRAHLLVALIRSGPQRVTQLANQLGVTQGTASTLVDALVRDGFLERCSDPLDGRATRLAVTDFGRERAQAWLHDYELAADEIFGRLSDRQRSALLVALRILSAAKSPSDE</sequence>
<dbReference type="PRINTS" id="PR00598">
    <property type="entry name" value="HTHMARR"/>
</dbReference>
<name>A0A919VAI6_9ACTN</name>
<dbReference type="Gene3D" id="1.10.10.10">
    <property type="entry name" value="Winged helix-like DNA-binding domain superfamily/Winged helix DNA-binding domain"/>
    <property type="match status" value="1"/>
</dbReference>
<evidence type="ECO:0000313" key="7">
    <source>
        <dbReference type="Proteomes" id="UP000606172"/>
    </source>
</evidence>
<dbReference type="InterPro" id="IPR039422">
    <property type="entry name" value="MarR/SlyA-like"/>
</dbReference>
<keyword evidence="3" id="KW-0804">Transcription</keyword>
<keyword evidence="1" id="KW-0805">Transcription regulation</keyword>
<dbReference type="SMART" id="SM00347">
    <property type="entry name" value="HTH_MARR"/>
    <property type="match status" value="1"/>
</dbReference>
<comment type="caution">
    <text evidence="6">The sequence shown here is derived from an EMBL/GenBank/DDBJ whole genome shotgun (WGS) entry which is preliminary data.</text>
</comment>
<feature type="domain" description="HTH marR-type" evidence="5">
    <location>
        <begin position="20"/>
        <end position="152"/>
    </location>
</feature>
<dbReference type="Proteomes" id="UP000606172">
    <property type="component" value="Unassembled WGS sequence"/>
</dbReference>
<evidence type="ECO:0000256" key="3">
    <source>
        <dbReference type="ARBA" id="ARBA00023163"/>
    </source>
</evidence>
<dbReference type="PANTHER" id="PTHR33164:SF43">
    <property type="entry name" value="HTH-TYPE TRANSCRIPTIONAL REPRESSOR YETL"/>
    <property type="match status" value="1"/>
</dbReference>
<dbReference type="AlphaFoldDB" id="A0A919VAI6"/>
<feature type="region of interest" description="Disordered" evidence="4">
    <location>
        <begin position="1"/>
        <end position="21"/>
    </location>
</feature>